<dbReference type="InterPro" id="IPR002347">
    <property type="entry name" value="SDR_fam"/>
</dbReference>
<accession>A0A9P1GYQ3</accession>
<dbReference type="InterPro" id="IPR036291">
    <property type="entry name" value="NAD(P)-bd_dom_sf"/>
</dbReference>
<evidence type="ECO:0000313" key="2">
    <source>
        <dbReference type="Proteomes" id="UP000838763"/>
    </source>
</evidence>
<reference evidence="1" key="1">
    <citation type="submission" date="2022-11" db="EMBL/GenBank/DDBJ databases">
        <authorList>
            <person name="Scott C."/>
            <person name="Bruce N."/>
        </authorList>
    </citation>
    <scope>NUCLEOTIDE SEQUENCE</scope>
</reference>
<evidence type="ECO:0000313" key="1">
    <source>
        <dbReference type="EMBL" id="CAI4212764.1"/>
    </source>
</evidence>
<dbReference type="Gene3D" id="3.40.50.720">
    <property type="entry name" value="NAD(P)-binding Rossmann-like Domain"/>
    <property type="match status" value="1"/>
</dbReference>
<dbReference type="Proteomes" id="UP000838763">
    <property type="component" value="Unassembled WGS sequence"/>
</dbReference>
<comment type="caution">
    <text evidence="1">The sequence shown here is derived from an EMBL/GenBank/DDBJ whole genome shotgun (WGS) entry which is preliminary data.</text>
</comment>
<name>A0A9P1GYQ3_9PEZI</name>
<proteinExistence type="predicted"/>
<keyword evidence="2" id="KW-1185">Reference proteome</keyword>
<dbReference type="EMBL" id="CALLCH030000006">
    <property type="protein sequence ID" value="CAI4212764.1"/>
    <property type="molecule type" value="Genomic_DNA"/>
</dbReference>
<dbReference type="OrthoDB" id="10253736at2759"/>
<dbReference type="Pfam" id="PF00106">
    <property type="entry name" value="adh_short"/>
    <property type="match status" value="1"/>
</dbReference>
<dbReference type="AlphaFoldDB" id="A0A9P1GYQ3"/>
<organism evidence="1 2">
    <name type="scientific">Parascedosporium putredinis</name>
    <dbReference type="NCBI Taxonomy" id="1442378"/>
    <lineage>
        <taxon>Eukaryota</taxon>
        <taxon>Fungi</taxon>
        <taxon>Dikarya</taxon>
        <taxon>Ascomycota</taxon>
        <taxon>Pezizomycotina</taxon>
        <taxon>Sordariomycetes</taxon>
        <taxon>Hypocreomycetidae</taxon>
        <taxon>Microascales</taxon>
        <taxon>Microascaceae</taxon>
        <taxon>Parascedosporium</taxon>
    </lineage>
</organism>
<protein>
    <recommendedName>
        <fullName evidence="3">NAD(P)-binding protein</fullName>
    </recommendedName>
</protein>
<sequence>MPEPRGRVQLIKGGETPRLVPTILQPYYLSFIKFASPELITRILASLPEPILRIIPRLDLKRLVAPLGALLAIGLLRKINKAANAIVLGLIQRGVRVAILDIQELPAELAVKAGSVYYWKCDLTSASSIRDAADSIRTTLGHPSILINNGGVAFKHTILDATPESLRTLLV</sequence>
<gene>
    <name evidence="1" type="ORF">PPNO1_LOCUS2512</name>
</gene>
<dbReference type="SUPFAM" id="SSF51735">
    <property type="entry name" value="NAD(P)-binding Rossmann-fold domains"/>
    <property type="match status" value="1"/>
</dbReference>
<evidence type="ECO:0008006" key="3">
    <source>
        <dbReference type="Google" id="ProtNLM"/>
    </source>
</evidence>